<dbReference type="GO" id="GO:0005576">
    <property type="term" value="C:extracellular region"/>
    <property type="evidence" value="ECO:0007669"/>
    <property type="project" value="UniProtKB-SubCell"/>
</dbReference>
<keyword evidence="5" id="KW-1185">Reference proteome</keyword>
<accession>A0A9W6RVJ3</accession>
<evidence type="ECO:0000259" key="3">
    <source>
        <dbReference type="PROSITE" id="PS51677"/>
    </source>
</evidence>
<gene>
    <name evidence="4" type="ORF">Airi02_005410</name>
</gene>
<comment type="subcellular location">
    <subcellularLocation>
        <location evidence="1">Secreted</location>
    </subcellularLocation>
</comment>
<evidence type="ECO:0000256" key="2">
    <source>
        <dbReference type="ARBA" id="ARBA00022729"/>
    </source>
</evidence>
<protein>
    <submittedName>
        <fullName evidence="4">Xylanase</fullName>
    </submittedName>
</protein>
<dbReference type="InterPro" id="IPR051398">
    <property type="entry name" value="Polysacch_Deacetylase"/>
</dbReference>
<sequence length="372" mass="40733">MPHLDKLAAALIVIAVVVGFVAPRDRHGGAEPRANAPAAGGAAVHAGASRTAAAVPRKQPQKKKAPPFNMAKAAAAARAAGANELGMVPILMIHRVMAKPQVSLDRSTKDLYDEFTGMAKQGYVPITAAEFVKGQINIPAGRHPVVLTFDDGSITHADFDGAGNPKPDTAIGVIQRVAKENPGFRPVATFFVNRDPFYGGSKPGVETMRWLVRNGFEIANHTTNHKDMRTMSHEEVAKEIGTDEQMIESATGKPATTFAFPFGSLSEAHLDWAQHGTKPVPWNFTGMFLAGWKPADSPYASSFDPRQIPRIRDKEKIKEDDCKQYCSTAWLEWLAKNPDKRYTSDGNPATIAFPQDKMIYLYTRYKEWACPY</sequence>
<dbReference type="InterPro" id="IPR011330">
    <property type="entry name" value="Glyco_hydro/deAcase_b/a-brl"/>
</dbReference>
<dbReference type="GO" id="GO:0016810">
    <property type="term" value="F:hydrolase activity, acting on carbon-nitrogen (but not peptide) bonds"/>
    <property type="evidence" value="ECO:0007669"/>
    <property type="project" value="InterPro"/>
</dbReference>
<comment type="caution">
    <text evidence="4">The sequence shown here is derived from an EMBL/GenBank/DDBJ whole genome shotgun (WGS) entry which is preliminary data.</text>
</comment>
<dbReference type="PANTHER" id="PTHR34216:SF3">
    <property type="entry name" value="POLY-BETA-1,6-N-ACETYL-D-GLUCOSAMINE N-DEACETYLASE"/>
    <property type="match status" value="1"/>
</dbReference>
<dbReference type="AlphaFoldDB" id="A0A9W6RVJ3"/>
<evidence type="ECO:0000256" key="1">
    <source>
        <dbReference type="ARBA" id="ARBA00004613"/>
    </source>
</evidence>
<proteinExistence type="predicted"/>
<keyword evidence="4" id="KW-0119">Carbohydrate metabolism</keyword>
<dbReference type="RefSeq" id="WP_285566378.1">
    <property type="nucleotide sequence ID" value="NZ_BSTK01000001.1"/>
</dbReference>
<name>A0A9W6RVJ3_9ACTN</name>
<dbReference type="Pfam" id="PF01522">
    <property type="entry name" value="Polysacc_deac_1"/>
    <property type="match status" value="1"/>
</dbReference>
<dbReference type="EMBL" id="BSTK01000001">
    <property type="protein sequence ID" value="GLY82609.1"/>
    <property type="molecule type" value="Genomic_DNA"/>
</dbReference>
<dbReference type="GO" id="GO:0045493">
    <property type="term" value="P:xylan catabolic process"/>
    <property type="evidence" value="ECO:0007669"/>
    <property type="project" value="UniProtKB-KW"/>
</dbReference>
<dbReference type="GO" id="GO:0016798">
    <property type="term" value="F:hydrolase activity, acting on glycosyl bonds"/>
    <property type="evidence" value="ECO:0007669"/>
    <property type="project" value="UniProtKB-KW"/>
</dbReference>
<dbReference type="Proteomes" id="UP001165074">
    <property type="component" value="Unassembled WGS sequence"/>
</dbReference>
<evidence type="ECO:0000313" key="4">
    <source>
        <dbReference type="EMBL" id="GLY82609.1"/>
    </source>
</evidence>
<keyword evidence="4" id="KW-0378">Hydrolase</keyword>
<evidence type="ECO:0000313" key="5">
    <source>
        <dbReference type="Proteomes" id="UP001165074"/>
    </source>
</evidence>
<keyword evidence="4" id="KW-0326">Glycosidase</keyword>
<dbReference type="InterPro" id="IPR002509">
    <property type="entry name" value="NODB_dom"/>
</dbReference>
<feature type="domain" description="NodB homology" evidence="3">
    <location>
        <begin position="143"/>
        <end position="372"/>
    </location>
</feature>
<dbReference type="PROSITE" id="PS51677">
    <property type="entry name" value="NODB"/>
    <property type="match status" value="1"/>
</dbReference>
<dbReference type="Gene3D" id="3.20.20.370">
    <property type="entry name" value="Glycoside hydrolase/deacetylase"/>
    <property type="match status" value="1"/>
</dbReference>
<keyword evidence="4" id="KW-0858">Xylan degradation</keyword>
<keyword evidence="2" id="KW-0732">Signal</keyword>
<organism evidence="4 5">
    <name type="scientific">Actinoallomurus iriomotensis</name>
    <dbReference type="NCBI Taxonomy" id="478107"/>
    <lineage>
        <taxon>Bacteria</taxon>
        <taxon>Bacillati</taxon>
        <taxon>Actinomycetota</taxon>
        <taxon>Actinomycetes</taxon>
        <taxon>Streptosporangiales</taxon>
        <taxon>Thermomonosporaceae</taxon>
        <taxon>Actinoallomurus</taxon>
    </lineage>
</organism>
<dbReference type="PANTHER" id="PTHR34216">
    <property type="match status" value="1"/>
</dbReference>
<reference evidence="4" key="1">
    <citation type="submission" date="2023-03" db="EMBL/GenBank/DDBJ databases">
        <title>Actinoallomurus iriomotensis NBRC 103684.</title>
        <authorList>
            <person name="Ichikawa N."/>
            <person name="Sato H."/>
            <person name="Tonouchi N."/>
        </authorList>
    </citation>
    <scope>NUCLEOTIDE SEQUENCE</scope>
    <source>
        <strain evidence="4">NBRC 103684</strain>
    </source>
</reference>
<dbReference type="SUPFAM" id="SSF88713">
    <property type="entry name" value="Glycoside hydrolase/deacetylase"/>
    <property type="match status" value="1"/>
</dbReference>
<keyword evidence="4" id="KW-0624">Polysaccharide degradation</keyword>